<dbReference type="Gene3D" id="3.30.390.10">
    <property type="entry name" value="Enolase-like, N-terminal domain"/>
    <property type="match status" value="1"/>
</dbReference>
<feature type="active site" description="Proton acceptor; specific for (R)-substrate epimerization" evidence="5">
    <location>
        <position position="160"/>
    </location>
</feature>
<dbReference type="EC" id="5.1.1.-" evidence="7"/>
<dbReference type="SFLD" id="SFLDG00180">
    <property type="entry name" value="muconate_cycloisomerase"/>
    <property type="match status" value="1"/>
</dbReference>
<dbReference type="GO" id="GO:0009063">
    <property type="term" value="P:amino acid catabolic process"/>
    <property type="evidence" value="ECO:0007669"/>
    <property type="project" value="InterPro"/>
</dbReference>
<organism evidence="9 10">
    <name type="scientific">Rippkaea orientalis (strain PCC 8801 / RF-1)</name>
    <name type="common">Cyanothece sp. (strain PCC 8801)</name>
    <dbReference type="NCBI Taxonomy" id="41431"/>
    <lineage>
        <taxon>Bacteria</taxon>
        <taxon>Bacillati</taxon>
        <taxon>Cyanobacteriota</taxon>
        <taxon>Cyanophyceae</taxon>
        <taxon>Oscillatoriophycideae</taxon>
        <taxon>Chroococcales</taxon>
        <taxon>Aphanothecaceae</taxon>
        <taxon>Rippkaea</taxon>
        <taxon>Rippkaea orientalis</taxon>
    </lineage>
</organism>
<dbReference type="AlphaFoldDB" id="B7JVD3"/>
<evidence type="ECO:0000256" key="5">
    <source>
        <dbReference type="PIRSR" id="PIRSR634603-1"/>
    </source>
</evidence>
<dbReference type="PANTHER" id="PTHR48080:SF3">
    <property type="entry name" value="ENOLASE SUPERFAMILY MEMBER DDB_G0284701"/>
    <property type="match status" value="1"/>
</dbReference>
<protein>
    <recommendedName>
        <fullName evidence="7">Dipeptide epimerase</fullName>
        <ecNumber evidence="7">5.1.1.-</ecNumber>
    </recommendedName>
</protein>
<dbReference type="Proteomes" id="UP000008204">
    <property type="component" value="Chromosome"/>
</dbReference>
<evidence type="ECO:0000256" key="2">
    <source>
        <dbReference type="ARBA" id="ARBA00022723"/>
    </source>
</evidence>
<keyword evidence="10" id="KW-1185">Reference proteome</keyword>
<dbReference type="SMART" id="SM00922">
    <property type="entry name" value="MR_MLE"/>
    <property type="match status" value="1"/>
</dbReference>
<dbReference type="STRING" id="41431.PCC8801_4344"/>
<dbReference type="GO" id="GO:0046872">
    <property type="term" value="F:metal ion binding"/>
    <property type="evidence" value="ECO:0007669"/>
    <property type="project" value="UniProtKB-KW"/>
</dbReference>
<feature type="domain" description="Mandelate racemase/muconate lactonizing enzyme C-terminal" evidence="8">
    <location>
        <begin position="138"/>
        <end position="236"/>
    </location>
</feature>
<evidence type="ECO:0000256" key="3">
    <source>
        <dbReference type="ARBA" id="ARBA00022842"/>
    </source>
</evidence>
<dbReference type="EMBL" id="CP001287">
    <property type="protein sequence ID" value="ACK68266.1"/>
    <property type="molecule type" value="Genomic_DNA"/>
</dbReference>
<feature type="binding site" evidence="6">
    <location>
        <position position="240"/>
    </location>
    <ligand>
        <name>Mg(2+)</name>
        <dbReference type="ChEBI" id="CHEBI:18420"/>
    </ligand>
</feature>
<evidence type="ECO:0000256" key="7">
    <source>
        <dbReference type="RuleBase" id="RU366006"/>
    </source>
</evidence>
<dbReference type="InterPro" id="IPR036849">
    <property type="entry name" value="Enolase-like_C_sf"/>
</dbReference>
<comment type="similarity">
    <text evidence="1 7">Belongs to the mandelate racemase/muconate lactonizing enzyme family.</text>
</comment>
<dbReference type="Pfam" id="PF13378">
    <property type="entry name" value="MR_MLE_C"/>
    <property type="match status" value="1"/>
</dbReference>
<dbReference type="GO" id="GO:0016855">
    <property type="term" value="F:racemase and epimerase activity, acting on amino acids and derivatives"/>
    <property type="evidence" value="ECO:0007669"/>
    <property type="project" value="UniProtKB-UniRule"/>
</dbReference>
<feature type="active site" description="Proton acceptor; specific for (S)-substrate epimerization" evidence="5">
    <location>
        <position position="262"/>
    </location>
</feature>
<evidence type="ECO:0000256" key="4">
    <source>
        <dbReference type="ARBA" id="ARBA00023235"/>
    </source>
</evidence>
<keyword evidence="2 6" id="KW-0479">Metal-binding</keyword>
<dbReference type="OrthoDB" id="9775391at2"/>
<dbReference type="SFLD" id="SFLDS00001">
    <property type="entry name" value="Enolase"/>
    <property type="match status" value="1"/>
</dbReference>
<gene>
    <name evidence="9" type="ordered locus">PCC8801_4344</name>
</gene>
<dbReference type="InterPro" id="IPR029065">
    <property type="entry name" value="Enolase_C-like"/>
</dbReference>
<accession>B7JVD3</accession>
<dbReference type="InterPro" id="IPR013341">
    <property type="entry name" value="Mandelate_racemase_N_dom"/>
</dbReference>
<dbReference type="RefSeq" id="WP_015957394.1">
    <property type="nucleotide sequence ID" value="NC_011726.1"/>
</dbReference>
<dbReference type="InterPro" id="IPR018110">
    <property type="entry name" value="Mandel_Rmase/mucon_lact_enz_CS"/>
</dbReference>
<name>B7JVD3_RIPO1</name>
<dbReference type="SUPFAM" id="SSF51604">
    <property type="entry name" value="Enolase C-terminal domain-like"/>
    <property type="match status" value="1"/>
</dbReference>
<evidence type="ECO:0000313" key="9">
    <source>
        <dbReference type="EMBL" id="ACK68266.1"/>
    </source>
</evidence>
<dbReference type="Gene3D" id="3.20.20.120">
    <property type="entry name" value="Enolase-like C-terminal domain"/>
    <property type="match status" value="1"/>
</dbReference>
<dbReference type="HOGENOM" id="CLU_030273_4_3_3"/>
<dbReference type="CDD" id="cd03319">
    <property type="entry name" value="L-Ala-DL-Glu_epimerase"/>
    <property type="match status" value="1"/>
</dbReference>
<comment type="cofactor">
    <cofactor evidence="6 7">
        <name>Mg(2+)</name>
        <dbReference type="ChEBI" id="CHEBI:18420"/>
    </cofactor>
    <text evidence="6 7">Binds 1 Mg(2+) ion per subunit.</text>
</comment>
<evidence type="ECO:0000259" key="8">
    <source>
        <dbReference type="SMART" id="SM00922"/>
    </source>
</evidence>
<dbReference type="KEGG" id="cyp:PCC8801_4344"/>
<dbReference type="PROSITE" id="PS00909">
    <property type="entry name" value="MR_MLE_2"/>
    <property type="match status" value="1"/>
</dbReference>
<dbReference type="InterPro" id="IPR034593">
    <property type="entry name" value="DgoD-like"/>
</dbReference>
<dbReference type="Pfam" id="PF02746">
    <property type="entry name" value="MR_MLE_N"/>
    <property type="match status" value="1"/>
</dbReference>
<feature type="binding site" evidence="6">
    <location>
        <position position="189"/>
    </location>
    <ligand>
        <name>Mg(2+)</name>
        <dbReference type="ChEBI" id="CHEBI:18420"/>
    </ligand>
</feature>
<sequence>MRVTFDLFTVHKRFALTISRGTYTENTNIGLKIESEGVEGLGEATPFSVVNGKEKNSEQLQQELEKLIPIIEPFHPLENQEIEGILKQNNVSSSLRAAIDTALYDWLGKKVNLPLWKIWGLNRNRIPPTSVTIGISSPEKAVERVRNWLNFMDAKVLKIKLGSPDGIEADKAMLLAIRQECPNLPLTVDANGGWNLKEAILMSEWLATQNVKYIEQPFAVGEESNLPQLYQRSPLPIFIDESCFNSEDIITYSPSIHGINIKLMKAGGLSEVMRMIAIAKACKLQIMYGCYSDSSLANTALCHLAPYADYLDLDSHLNLIDDPFQGVSLERGRLVLNNLPGLGVKYRNET</sequence>
<keyword evidence="4 7" id="KW-0413">Isomerase</keyword>
<evidence type="ECO:0000256" key="1">
    <source>
        <dbReference type="ARBA" id="ARBA00008031"/>
    </source>
</evidence>
<dbReference type="InterPro" id="IPR034603">
    <property type="entry name" value="Dipeptide_epimerase"/>
</dbReference>
<evidence type="ECO:0000256" key="6">
    <source>
        <dbReference type="PIRSR" id="PIRSR634603-3"/>
    </source>
</evidence>
<feature type="binding site" evidence="6">
    <location>
        <position position="215"/>
    </location>
    <ligand>
        <name>Mg(2+)</name>
        <dbReference type="ChEBI" id="CHEBI:18420"/>
    </ligand>
</feature>
<dbReference type="SUPFAM" id="SSF54826">
    <property type="entry name" value="Enolase N-terminal domain-like"/>
    <property type="match status" value="1"/>
</dbReference>
<reference evidence="10" key="1">
    <citation type="journal article" date="2011" name="MBio">
        <title>Novel metabolic attributes of the genus Cyanothece, comprising a group of unicellular nitrogen-fixing Cyanobacteria.</title>
        <authorList>
            <person name="Bandyopadhyay A."/>
            <person name="Elvitigala T."/>
            <person name="Welsh E."/>
            <person name="Stockel J."/>
            <person name="Liberton M."/>
            <person name="Min H."/>
            <person name="Sherman L.A."/>
            <person name="Pakrasi H.B."/>
        </authorList>
    </citation>
    <scope>NUCLEOTIDE SEQUENCE [LARGE SCALE GENOMIC DNA]</scope>
    <source>
        <strain evidence="10">PCC 8801</strain>
    </source>
</reference>
<proteinExistence type="inferred from homology"/>
<dbReference type="PANTHER" id="PTHR48080">
    <property type="entry name" value="D-GALACTONATE DEHYDRATASE-RELATED"/>
    <property type="match status" value="1"/>
</dbReference>
<dbReference type="InterPro" id="IPR029017">
    <property type="entry name" value="Enolase-like_N"/>
</dbReference>
<dbReference type="eggNOG" id="COG4948">
    <property type="taxonomic scope" value="Bacteria"/>
</dbReference>
<dbReference type="InterPro" id="IPR013342">
    <property type="entry name" value="Mandelate_racemase_C"/>
</dbReference>
<evidence type="ECO:0000313" key="10">
    <source>
        <dbReference type="Proteomes" id="UP000008204"/>
    </source>
</evidence>
<keyword evidence="3 6" id="KW-0460">Magnesium</keyword>